<comment type="caution">
    <text evidence="1">The sequence shown here is derived from an EMBL/GenBank/DDBJ whole genome shotgun (WGS) entry which is preliminary data.</text>
</comment>
<evidence type="ECO:0000313" key="1">
    <source>
        <dbReference type="EMBL" id="OGY45361.1"/>
    </source>
</evidence>
<dbReference type="EMBL" id="MHIE01000022">
    <property type="protein sequence ID" value="OGY45361.1"/>
    <property type="molecule type" value="Genomic_DNA"/>
</dbReference>
<protein>
    <submittedName>
        <fullName evidence="1">Uncharacterized protein</fullName>
    </submittedName>
</protein>
<proteinExistence type="predicted"/>
<evidence type="ECO:0000313" key="2">
    <source>
        <dbReference type="Proteomes" id="UP000178240"/>
    </source>
</evidence>
<sequence length="73" mass="8272">MGLFGFSVRAKIYYDRPPLSRFSVIMEADEKITVGGADSLRKKTTQIPSPFSFFCVNQKGLGWVYSNFDLTIK</sequence>
<name>A0A1G1XZG6_9BACT</name>
<dbReference type="STRING" id="1797535.A2744_02825"/>
<gene>
    <name evidence="1" type="ORF">A2744_02825</name>
</gene>
<organism evidence="1 2">
    <name type="scientific">Candidatus Buchananbacteria bacterium RIFCSPHIGHO2_01_FULL_44_11</name>
    <dbReference type="NCBI Taxonomy" id="1797535"/>
    <lineage>
        <taxon>Bacteria</taxon>
        <taxon>Candidatus Buchananiibacteriota</taxon>
    </lineage>
</organism>
<accession>A0A1G1XZG6</accession>
<reference evidence="1 2" key="1">
    <citation type="journal article" date="2016" name="Nat. Commun.">
        <title>Thousands of microbial genomes shed light on interconnected biogeochemical processes in an aquifer system.</title>
        <authorList>
            <person name="Anantharaman K."/>
            <person name="Brown C.T."/>
            <person name="Hug L.A."/>
            <person name="Sharon I."/>
            <person name="Castelle C.J."/>
            <person name="Probst A.J."/>
            <person name="Thomas B.C."/>
            <person name="Singh A."/>
            <person name="Wilkins M.J."/>
            <person name="Karaoz U."/>
            <person name="Brodie E.L."/>
            <person name="Williams K.H."/>
            <person name="Hubbard S.S."/>
            <person name="Banfield J.F."/>
        </authorList>
    </citation>
    <scope>NUCLEOTIDE SEQUENCE [LARGE SCALE GENOMIC DNA]</scope>
</reference>
<dbReference type="Proteomes" id="UP000178240">
    <property type="component" value="Unassembled WGS sequence"/>
</dbReference>
<dbReference type="AlphaFoldDB" id="A0A1G1XZG6"/>